<comment type="caution">
    <text evidence="2">The sequence shown here is derived from an EMBL/GenBank/DDBJ whole genome shotgun (WGS) entry which is preliminary data.</text>
</comment>
<dbReference type="AlphaFoldDB" id="A0A2M7AXW8"/>
<reference evidence="3" key="1">
    <citation type="submission" date="2017-09" db="EMBL/GenBank/DDBJ databases">
        <title>Depth-based differentiation of microbial function through sediment-hosted aquifers and enrichment of novel symbionts in the deep terrestrial subsurface.</title>
        <authorList>
            <person name="Probst A.J."/>
            <person name="Ladd B."/>
            <person name="Jarett J.K."/>
            <person name="Geller-Mcgrath D.E."/>
            <person name="Sieber C.M.K."/>
            <person name="Emerson J.B."/>
            <person name="Anantharaman K."/>
            <person name="Thomas B.C."/>
            <person name="Malmstrom R."/>
            <person name="Stieglmeier M."/>
            <person name="Klingl A."/>
            <person name="Woyke T."/>
            <person name="Ryan C.M."/>
            <person name="Banfield J.F."/>
        </authorList>
    </citation>
    <scope>NUCLEOTIDE SEQUENCE [LARGE SCALE GENOMIC DNA]</scope>
</reference>
<proteinExistence type="predicted"/>
<feature type="domain" description="CYTH" evidence="1">
    <location>
        <begin position="2"/>
        <end position="174"/>
    </location>
</feature>
<evidence type="ECO:0000259" key="1">
    <source>
        <dbReference type="PROSITE" id="PS51707"/>
    </source>
</evidence>
<dbReference type="Proteomes" id="UP000228775">
    <property type="component" value="Unassembled WGS sequence"/>
</dbReference>
<dbReference type="EMBL" id="PEVY01000011">
    <property type="protein sequence ID" value="PIU75477.1"/>
    <property type="molecule type" value="Genomic_DNA"/>
</dbReference>
<dbReference type="Pfam" id="PF01928">
    <property type="entry name" value="CYTH"/>
    <property type="match status" value="1"/>
</dbReference>
<evidence type="ECO:0000313" key="2">
    <source>
        <dbReference type="EMBL" id="PIU75477.1"/>
    </source>
</evidence>
<protein>
    <submittedName>
        <fullName evidence="2">Adenylyl cyclase</fullName>
    </submittedName>
</protein>
<organism evidence="2 3">
    <name type="scientific">Candidatus Portnoybacteria bacterium CG06_land_8_20_14_3_00_39_12</name>
    <dbReference type="NCBI Taxonomy" id="1974809"/>
    <lineage>
        <taxon>Bacteria</taxon>
        <taxon>Candidatus Portnoyibacteriota</taxon>
    </lineage>
</organism>
<evidence type="ECO:0000313" key="3">
    <source>
        <dbReference type="Proteomes" id="UP000228775"/>
    </source>
</evidence>
<dbReference type="InterPro" id="IPR023577">
    <property type="entry name" value="CYTH_domain"/>
</dbReference>
<gene>
    <name evidence="2" type="ORF">COS76_00585</name>
</gene>
<dbReference type="InterPro" id="IPR033469">
    <property type="entry name" value="CYTH-like_dom_sf"/>
</dbReference>
<accession>A0A2M7AXW8</accession>
<name>A0A2M7AXW8_9BACT</name>
<sequence>MDIEYEATFINIGKDKIRTKLKKAGAKLIRPEFLQKRTVFNLPRGHKIKGGWLRIRDEGNKITITLKVVDGTRIRDQKEINLEVSDFEKANQFLTILGCRKKAYQENKRELWELGGVEIMLDEWPFLEPILEIEGKSEKAVKSVCKKLKLDYSKALFCAIGAVYSRKYGISEHMINNKTPKIIFKMKNPFKK</sequence>
<dbReference type="PROSITE" id="PS51707">
    <property type="entry name" value="CYTH"/>
    <property type="match status" value="1"/>
</dbReference>
<dbReference type="Gene3D" id="2.40.320.10">
    <property type="entry name" value="Hypothetical Protein Pfu-838710-001"/>
    <property type="match status" value="1"/>
</dbReference>
<dbReference type="SUPFAM" id="SSF55154">
    <property type="entry name" value="CYTH-like phosphatases"/>
    <property type="match status" value="1"/>
</dbReference>